<feature type="transmembrane region" description="Helical" evidence="1">
    <location>
        <begin position="7"/>
        <end position="27"/>
    </location>
</feature>
<dbReference type="EMBL" id="CAJNOG010000182">
    <property type="protein sequence ID" value="CAF1050009.1"/>
    <property type="molecule type" value="Genomic_DNA"/>
</dbReference>
<gene>
    <name evidence="2" type="ORF">IZO911_LOCUS15901</name>
    <name evidence="3" type="ORF">JYZ213_LOCUS18627</name>
    <name evidence="4" type="ORF">OXD698_LOCUS36141</name>
</gene>
<keyword evidence="1" id="KW-0472">Membrane</keyword>
<dbReference type="AlphaFoldDB" id="A0A814EK29"/>
<evidence type="ECO:0000313" key="5">
    <source>
        <dbReference type="Proteomes" id="UP000663860"/>
    </source>
</evidence>
<keyword evidence="1" id="KW-0812">Transmembrane</keyword>
<evidence type="ECO:0000313" key="2">
    <source>
        <dbReference type="EMBL" id="CAF0968379.1"/>
    </source>
</evidence>
<dbReference type="Proteomes" id="UP000663845">
    <property type="component" value="Unassembled WGS sequence"/>
</dbReference>
<dbReference type="Proteomes" id="UP000663844">
    <property type="component" value="Unassembled WGS sequence"/>
</dbReference>
<evidence type="ECO:0000256" key="1">
    <source>
        <dbReference type="SAM" id="Phobius"/>
    </source>
</evidence>
<evidence type="ECO:0000313" key="4">
    <source>
        <dbReference type="EMBL" id="CAF4114757.1"/>
    </source>
</evidence>
<keyword evidence="1" id="KW-1133">Transmembrane helix</keyword>
<dbReference type="EMBL" id="CAJNOE010000139">
    <property type="protein sequence ID" value="CAF0968379.1"/>
    <property type="molecule type" value="Genomic_DNA"/>
</dbReference>
<dbReference type="Proteomes" id="UP000663860">
    <property type="component" value="Unassembled WGS sequence"/>
</dbReference>
<evidence type="ECO:0000313" key="3">
    <source>
        <dbReference type="EMBL" id="CAF1050009.1"/>
    </source>
</evidence>
<name>A0A814EK29_9BILA</name>
<dbReference type="EMBL" id="CAJOAZ010005846">
    <property type="protein sequence ID" value="CAF4114757.1"/>
    <property type="molecule type" value="Genomic_DNA"/>
</dbReference>
<proteinExistence type="predicted"/>
<accession>A0A814EK29</accession>
<organism evidence="2 5">
    <name type="scientific">Adineta steineri</name>
    <dbReference type="NCBI Taxonomy" id="433720"/>
    <lineage>
        <taxon>Eukaryota</taxon>
        <taxon>Metazoa</taxon>
        <taxon>Spiralia</taxon>
        <taxon>Gnathifera</taxon>
        <taxon>Rotifera</taxon>
        <taxon>Eurotatoria</taxon>
        <taxon>Bdelloidea</taxon>
        <taxon>Adinetida</taxon>
        <taxon>Adinetidae</taxon>
        <taxon>Adineta</taxon>
    </lineage>
</organism>
<protein>
    <submittedName>
        <fullName evidence="2">Uncharacterized protein</fullName>
    </submittedName>
</protein>
<reference evidence="2" key="1">
    <citation type="submission" date="2021-02" db="EMBL/GenBank/DDBJ databases">
        <authorList>
            <person name="Nowell W R."/>
        </authorList>
    </citation>
    <scope>NUCLEOTIDE SEQUENCE</scope>
</reference>
<comment type="caution">
    <text evidence="2">The sequence shown here is derived from an EMBL/GenBank/DDBJ whole genome shotgun (WGS) entry which is preliminary data.</text>
</comment>
<sequence>MRFQITYYRLLIIFILAVISIALILHIDRSNSIKFSIRTFNYTTYPLLKSNEQYTTTVVIAYFPLSKSKHSKAQYQSWLKNLLGFCQSPIIIYTSIEYQPILQYLRRNNSLRTHFIVEYNSPLEIPPIKNLVPVFEQQYPSDPERAYHSIELYAVWCAKSFILNRSAELNPFQTKYFLYIDAGAFRSSNYRFQSWPYEPSVHSILANNRLLLGMISPLPRQFCPPSYTIDKGLIRYDLIQAGLMGGTADAIHWWTPVFYKTIDIYISKNFFIGKEQNLMNAIALIYPHRVNMMLSFRTSCGNKWFAFGPLLANQAEKQKLTFSMTCQHQNLVEVIIPFENICNDPRNVK</sequence>